<sequence length="52" mass="5685">MAEQTPSPTATVRTPTERVVAGEKLRGADKVARIPVKIEPTTAATRLKKPEW</sequence>
<name>A0A4R2L134_9GAMM</name>
<evidence type="ECO:0000313" key="1">
    <source>
        <dbReference type="EMBL" id="TCO78887.1"/>
    </source>
</evidence>
<dbReference type="EMBL" id="SLWY01000022">
    <property type="protein sequence ID" value="TCO78887.1"/>
    <property type="molecule type" value="Genomic_DNA"/>
</dbReference>
<reference evidence="1 2" key="1">
    <citation type="submission" date="2019-03" db="EMBL/GenBank/DDBJ databases">
        <title>Genomic Encyclopedia of Type Strains, Phase IV (KMG-IV): sequencing the most valuable type-strain genomes for metagenomic binning, comparative biology and taxonomic classification.</title>
        <authorList>
            <person name="Goeker M."/>
        </authorList>
    </citation>
    <scope>NUCLEOTIDE SEQUENCE [LARGE SCALE GENOMIC DNA]</scope>
    <source>
        <strain evidence="1 2">DSM 25287</strain>
    </source>
</reference>
<keyword evidence="2" id="KW-1185">Reference proteome</keyword>
<dbReference type="AlphaFoldDB" id="A0A4R2L134"/>
<feature type="non-terminal residue" evidence="1">
    <location>
        <position position="52"/>
    </location>
</feature>
<accession>A0A4R2L134</accession>
<protein>
    <recommendedName>
        <fullName evidence="3">Lipoyl synthase</fullName>
    </recommendedName>
</protein>
<gene>
    <name evidence="1" type="ORF">EV699_12255</name>
</gene>
<proteinExistence type="predicted"/>
<evidence type="ECO:0008006" key="3">
    <source>
        <dbReference type="Google" id="ProtNLM"/>
    </source>
</evidence>
<comment type="caution">
    <text evidence="1">The sequence shown here is derived from an EMBL/GenBank/DDBJ whole genome shotgun (WGS) entry which is preliminary data.</text>
</comment>
<evidence type="ECO:0000313" key="2">
    <source>
        <dbReference type="Proteomes" id="UP000295765"/>
    </source>
</evidence>
<dbReference type="Proteomes" id="UP000295765">
    <property type="component" value="Unassembled WGS sequence"/>
</dbReference>
<organism evidence="1 2">
    <name type="scientific">Plasticicumulans lactativorans</name>
    <dbReference type="NCBI Taxonomy" id="1133106"/>
    <lineage>
        <taxon>Bacteria</taxon>
        <taxon>Pseudomonadati</taxon>
        <taxon>Pseudomonadota</taxon>
        <taxon>Gammaproteobacteria</taxon>
        <taxon>Candidatus Competibacteraceae</taxon>
        <taxon>Plasticicumulans</taxon>
    </lineage>
</organism>